<feature type="transmembrane region" description="Helical" evidence="2">
    <location>
        <begin position="137"/>
        <end position="156"/>
    </location>
</feature>
<gene>
    <name evidence="3" type="ORF">LNV07_06480</name>
</gene>
<keyword evidence="2" id="KW-0812">Transmembrane</keyword>
<organism evidence="3 4">
    <name type="scientific">Roseateles oligotrophus</name>
    <dbReference type="NCBI Taxonomy" id="1769250"/>
    <lineage>
        <taxon>Bacteria</taxon>
        <taxon>Pseudomonadati</taxon>
        <taxon>Pseudomonadota</taxon>
        <taxon>Betaproteobacteria</taxon>
        <taxon>Burkholderiales</taxon>
        <taxon>Sphaerotilaceae</taxon>
        <taxon>Roseateles</taxon>
    </lineage>
</organism>
<feature type="transmembrane region" description="Helical" evidence="2">
    <location>
        <begin position="63"/>
        <end position="82"/>
    </location>
</feature>
<feature type="transmembrane region" description="Helical" evidence="2">
    <location>
        <begin position="275"/>
        <end position="301"/>
    </location>
</feature>
<dbReference type="Proteomes" id="UP001209701">
    <property type="component" value="Unassembled WGS sequence"/>
</dbReference>
<name>A0ABT2YCG4_9BURK</name>
<feature type="transmembrane region" description="Helical" evidence="2">
    <location>
        <begin position="88"/>
        <end position="116"/>
    </location>
</feature>
<proteinExistence type="predicted"/>
<reference evidence="3 4" key="1">
    <citation type="submission" date="2021-11" db="EMBL/GenBank/DDBJ databases">
        <authorList>
            <person name="Liang Q."/>
            <person name="Mou H."/>
            <person name="Liu Z."/>
        </authorList>
    </citation>
    <scope>NUCLEOTIDE SEQUENCE [LARGE SCALE GENOMIC DNA]</scope>
    <source>
        <strain evidence="3 4">CHU3</strain>
    </source>
</reference>
<evidence type="ECO:0000313" key="4">
    <source>
        <dbReference type="Proteomes" id="UP001209701"/>
    </source>
</evidence>
<protein>
    <submittedName>
        <fullName evidence="3">Uncharacterized protein</fullName>
    </submittedName>
</protein>
<feature type="region of interest" description="Disordered" evidence="1">
    <location>
        <begin position="1"/>
        <end position="24"/>
    </location>
</feature>
<comment type="caution">
    <text evidence="3">The sequence shown here is derived from an EMBL/GenBank/DDBJ whole genome shotgun (WGS) entry which is preliminary data.</text>
</comment>
<feature type="transmembrane region" description="Helical" evidence="2">
    <location>
        <begin position="321"/>
        <end position="341"/>
    </location>
</feature>
<feature type="transmembrane region" description="Helical" evidence="2">
    <location>
        <begin position="200"/>
        <end position="220"/>
    </location>
</feature>
<keyword evidence="4" id="KW-1185">Reference proteome</keyword>
<evidence type="ECO:0000313" key="3">
    <source>
        <dbReference type="EMBL" id="MCV2367739.1"/>
    </source>
</evidence>
<sequence>MVDGHITSPHTIDSINDKHGKASDANHATGLDLYRRSKRQPVSEVDHNASCSGPSRMGRAAAFLGRAYLFLALLAAAAVQAPELNAGWLLALALILAVPAVLALWHLAVVRCLLSLHQFQPGHVLHWIGSRLVLRKVFAAGFAVFAAFLSILHCASFGRRDWVLLILMPIVFVIARFSFEGLVRPQFKGAPYAAQAMLKPAGWAVVLIYILGWVGLGVMAPDAAQGGLLERVELLQAPWRHAPAASARYAADAMAWATAALDLANALSQTPDWHIALGVMTAPLATVVFASLALKGLALPVAEVRRTCSPGPSAAEVPPPITPVGAGAHAAVIVVLLLILFQFAARVEHALVGGDSPLAVRQLMDCEAIDGKVYKLGTVASITKAMTEASAKAEHAQASACAELDSAQGAAEKAVEKYLDWYFSLQAEWMRTVMMLTGSSEQMLSDQLTKTLKSAPGLAEALARAQVGSRIQASTRDALPDKVQSILGDNVLVLDERACKVVRHESIAQTLAAKERESSHLRTAGGLGVGLAAGVVVGKVAAKALTKGSMKAAAKVLAKFAAKKAASITVSTGVGMATGSVIPVVGTAAGAVVGAAVGVVISVGVEWAALAAEEHLSRDAMKTELLAAFRETLAPMRVAMACTP</sequence>
<evidence type="ECO:0000256" key="2">
    <source>
        <dbReference type="SAM" id="Phobius"/>
    </source>
</evidence>
<feature type="transmembrane region" description="Helical" evidence="2">
    <location>
        <begin position="591"/>
        <end position="612"/>
    </location>
</feature>
<dbReference type="EMBL" id="JAJIRN010000003">
    <property type="protein sequence ID" value="MCV2367739.1"/>
    <property type="molecule type" value="Genomic_DNA"/>
</dbReference>
<keyword evidence="2" id="KW-1133">Transmembrane helix</keyword>
<keyword evidence="2" id="KW-0472">Membrane</keyword>
<accession>A0ABT2YCG4</accession>
<feature type="compositionally biased region" description="Basic and acidic residues" evidence="1">
    <location>
        <begin position="15"/>
        <end position="24"/>
    </location>
</feature>
<evidence type="ECO:0000256" key="1">
    <source>
        <dbReference type="SAM" id="MobiDB-lite"/>
    </source>
</evidence>
<feature type="transmembrane region" description="Helical" evidence="2">
    <location>
        <begin position="162"/>
        <end position="179"/>
    </location>
</feature>